<evidence type="ECO:0008006" key="5">
    <source>
        <dbReference type="Google" id="ProtNLM"/>
    </source>
</evidence>
<dbReference type="AlphaFoldDB" id="A0A2P7QKR9"/>
<evidence type="ECO:0000313" key="3">
    <source>
        <dbReference type="EMBL" id="PSJ38546.1"/>
    </source>
</evidence>
<comment type="caution">
    <text evidence="3">The sequence shown here is derived from an EMBL/GenBank/DDBJ whole genome shotgun (WGS) entry which is preliminary data.</text>
</comment>
<accession>A0A2P7QKR9</accession>
<gene>
    <name evidence="3" type="ORF">C7I55_19175</name>
</gene>
<dbReference type="OrthoDB" id="9812921at2"/>
<name>A0A2P7QKR9_9SPHN</name>
<evidence type="ECO:0000313" key="4">
    <source>
        <dbReference type="Proteomes" id="UP000241167"/>
    </source>
</evidence>
<dbReference type="Pfam" id="PF07676">
    <property type="entry name" value="PD40"/>
    <property type="match status" value="5"/>
</dbReference>
<dbReference type="InterPro" id="IPR011659">
    <property type="entry name" value="WD40"/>
</dbReference>
<feature type="signal peptide" evidence="2">
    <location>
        <begin position="1"/>
        <end position="19"/>
    </location>
</feature>
<evidence type="ECO:0000256" key="2">
    <source>
        <dbReference type="SAM" id="SignalP"/>
    </source>
</evidence>
<evidence type="ECO:0000256" key="1">
    <source>
        <dbReference type="ARBA" id="ARBA00009820"/>
    </source>
</evidence>
<sequence length="507" mass="54793">MGRNWFCVLALALAAPAAAQPARVGDFQRSVDIGKVGKTGAAVRDAAGTYRITGGGANIWGSEDAFRYLSTVRSGDLHIEADVAFLGAGKDPHRKAGLMIRQNLTPGSPYADVMLHGDGLVSLQYREVQDGPTHEIRSNATGAKRLRLEREGAYVFFSVAGADGVLRHAGGNTPIGFAGPYHVGLAVSAHDDAVTETATFANVALRVPTLAHVPDTGYPAAVESTLEVMDVTGAESRRVVRHFDGKIEAPNWTRDGQWLIYNSKGLLYRIPPAGGTPDAIETGPQRKNNNDHGISPDGRWLAISDQSQADDHSRIYVLPIGGSKTPRLVAGHASTPSYWHGWSPDGRTIAYTATRPETNDFDIYAKDLAGGAERRLSTAPGLDDGPEYSPDGRHIYFNSARSGAMQIWRIGADGSDPEQVTRDPAWRDWFPHFSPDGKWIVFISFGLDVALGDHPPNRDVMLRIMPADGSARPRVLTRLFGGQGTINVPSWSPDGKQIAFVSYRLVR</sequence>
<dbReference type="Proteomes" id="UP000241167">
    <property type="component" value="Unassembled WGS sequence"/>
</dbReference>
<comment type="similarity">
    <text evidence="1">Belongs to the TolB family.</text>
</comment>
<dbReference type="PANTHER" id="PTHR36842">
    <property type="entry name" value="PROTEIN TOLB HOMOLOG"/>
    <property type="match status" value="1"/>
</dbReference>
<feature type="chain" id="PRO_5015108824" description="Biopolymer transporter TolR" evidence="2">
    <location>
        <begin position="20"/>
        <end position="507"/>
    </location>
</feature>
<reference evidence="3 4" key="1">
    <citation type="submission" date="2018-03" db="EMBL/GenBank/DDBJ databases">
        <title>The draft genome of Sphingosinicella sp. GL-C-18.</title>
        <authorList>
            <person name="Liu L."/>
            <person name="Li L."/>
            <person name="Liang L."/>
            <person name="Zhang X."/>
            <person name="Wang T."/>
        </authorList>
    </citation>
    <scope>NUCLEOTIDE SEQUENCE [LARGE SCALE GENOMIC DNA]</scope>
    <source>
        <strain evidence="3 4">GL-C-18</strain>
    </source>
</reference>
<dbReference type="PANTHER" id="PTHR36842:SF1">
    <property type="entry name" value="PROTEIN TOLB"/>
    <property type="match status" value="1"/>
</dbReference>
<keyword evidence="2" id="KW-0732">Signal</keyword>
<dbReference type="EMBL" id="PXYI01000006">
    <property type="protein sequence ID" value="PSJ38546.1"/>
    <property type="molecule type" value="Genomic_DNA"/>
</dbReference>
<organism evidence="3 4">
    <name type="scientific">Allosphingosinicella deserti</name>
    <dbReference type="NCBI Taxonomy" id="2116704"/>
    <lineage>
        <taxon>Bacteria</taxon>
        <taxon>Pseudomonadati</taxon>
        <taxon>Pseudomonadota</taxon>
        <taxon>Alphaproteobacteria</taxon>
        <taxon>Sphingomonadales</taxon>
        <taxon>Sphingomonadaceae</taxon>
        <taxon>Allosphingosinicella</taxon>
    </lineage>
</organism>
<dbReference type="Gene3D" id="2.120.10.30">
    <property type="entry name" value="TolB, C-terminal domain"/>
    <property type="match status" value="1"/>
</dbReference>
<dbReference type="SUPFAM" id="SSF82171">
    <property type="entry name" value="DPP6 N-terminal domain-like"/>
    <property type="match status" value="1"/>
</dbReference>
<dbReference type="RefSeq" id="WP_106514614.1">
    <property type="nucleotide sequence ID" value="NZ_PXYI01000006.1"/>
</dbReference>
<dbReference type="InterPro" id="IPR011042">
    <property type="entry name" value="6-blade_b-propeller_TolB-like"/>
</dbReference>
<proteinExistence type="inferred from homology"/>
<keyword evidence="4" id="KW-1185">Reference proteome</keyword>
<protein>
    <recommendedName>
        <fullName evidence="5">Biopolymer transporter TolR</fullName>
    </recommendedName>
</protein>